<dbReference type="RefSeq" id="XP_073115252.1">
    <property type="nucleotide sequence ID" value="XM_073259151.1"/>
</dbReference>
<comment type="subcellular location">
    <subcellularLocation>
        <location evidence="1">Membrane</location>
        <topology evidence="1">Multi-pass membrane protein</topology>
    </subcellularLocation>
</comment>
<proteinExistence type="predicted"/>
<gene>
    <name evidence="8" type="primary">LOC109504739</name>
</gene>
<dbReference type="GO" id="GO:0016236">
    <property type="term" value="P:macroautophagy"/>
    <property type="evidence" value="ECO:0007669"/>
    <property type="project" value="TreeGrafter"/>
</dbReference>
<dbReference type="PANTHER" id="PTHR21389">
    <property type="entry name" value="P53 INDUCED PROTEIN"/>
    <property type="match status" value="1"/>
</dbReference>
<evidence type="ECO:0000313" key="8">
    <source>
        <dbReference type="RefSeq" id="XP_019703911.1"/>
    </source>
</evidence>
<evidence type="ECO:0000256" key="2">
    <source>
        <dbReference type="ARBA" id="ARBA00022692"/>
    </source>
</evidence>
<evidence type="ECO:0000256" key="3">
    <source>
        <dbReference type="ARBA" id="ARBA00022989"/>
    </source>
</evidence>
<evidence type="ECO:0000313" key="7">
    <source>
        <dbReference type="Proteomes" id="UP000504607"/>
    </source>
</evidence>
<dbReference type="GO" id="GO:0005783">
    <property type="term" value="C:endoplasmic reticulum"/>
    <property type="evidence" value="ECO:0007669"/>
    <property type="project" value="TreeGrafter"/>
</dbReference>
<dbReference type="PANTHER" id="PTHR21389:SF0">
    <property type="entry name" value="ETOPOSIDE-INDUCED PROTEIN 2.4 HOMOLOG"/>
    <property type="match status" value="1"/>
</dbReference>
<feature type="compositionally biased region" description="Basic and acidic residues" evidence="5">
    <location>
        <begin position="141"/>
        <end position="153"/>
    </location>
</feature>
<dbReference type="Proteomes" id="UP000504607">
    <property type="component" value="Chromosome 2"/>
</dbReference>
<keyword evidence="4 6" id="KW-0472">Membrane</keyword>
<feature type="transmembrane region" description="Helical" evidence="6">
    <location>
        <begin position="46"/>
        <end position="71"/>
    </location>
</feature>
<evidence type="ECO:0000256" key="4">
    <source>
        <dbReference type="ARBA" id="ARBA00023136"/>
    </source>
</evidence>
<dbReference type="Pfam" id="PF07264">
    <property type="entry name" value="EI24"/>
    <property type="match status" value="1"/>
</dbReference>
<keyword evidence="3 6" id="KW-1133">Transmembrane helix</keyword>
<dbReference type="OrthoDB" id="266518at2759"/>
<feature type="transmembrane region" description="Helical" evidence="6">
    <location>
        <begin position="91"/>
        <end position="111"/>
    </location>
</feature>
<organism evidence="7 8">
    <name type="scientific">Elaeis guineensis var. tenera</name>
    <name type="common">Oil palm</name>
    <dbReference type="NCBI Taxonomy" id="51953"/>
    <lineage>
        <taxon>Eukaryota</taxon>
        <taxon>Viridiplantae</taxon>
        <taxon>Streptophyta</taxon>
        <taxon>Embryophyta</taxon>
        <taxon>Tracheophyta</taxon>
        <taxon>Spermatophyta</taxon>
        <taxon>Magnoliopsida</taxon>
        <taxon>Liliopsida</taxon>
        <taxon>Arecaceae</taxon>
        <taxon>Arecoideae</taxon>
        <taxon>Cocoseae</taxon>
        <taxon>Elaeidinae</taxon>
        <taxon>Elaeis</taxon>
    </lineage>
</organism>
<keyword evidence="2 6" id="KW-0812">Transmembrane</keyword>
<reference evidence="8" key="1">
    <citation type="submission" date="2025-08" db="UniProtKB">
        <authorList>
            <consortium name="RefSeq"/>
        </authorList>
    </citation>
    <scope>IDENTIFICATION</scope>
</reference>
<sequence>MDALASQGKQAGSLWLAGFREACSLHRVLIFCFRSKMLSIRTGQCFLLNGFIFLGSLFTLKSAVIPTLLWILPDQCEKLGPQHLCNQKEALALYSFLRFILIQIFYIFWFYPLYVFSFILSTLWYNDIAKYAFAVLTKEGPSKEQTPNRKDLSDSQSFRQMSRPGGFERVFLGIGEQVYSILLLSIFFIEVQWKSLCSSDSLFLHTCELWNYGYTLSNVLQFVLTAAGTQVEQVIDSLTSSWGGGGPRKLRIFYAADKVSMLVLQLFPEVQKGH</sequence>
<dbReference type="RefSeq" id="XP_019703911.1">
    <property type="nucleotide sequence ID" value="XM_019848352.1"/>
</dbReference>
<evidence type="ECO:0000256" key="1">
    <source>
        <dbReference type="ARBA" id="ARBA00004141"/>
    </source>
</evidence>
<feature type="region of interest" description="Disordered" evidence="5">
    <location>
        <begin position="141"/>
        <end position="160"/>
    </location>
</feature>
<evidence type="ECO:0000256" key="5">
    <source>
        <dbReference type="SAM" id="MobiDB-lite"/>
    </source>
</evidence>
<accession>A0A6J0PE27</accession>
<evidence type="ECO:0000256" key="6">
    <source>
        <dbReference type="SAM" id="Phobius"/>
    </source>
</evidence>
<dbReference type="InterPro" id="IPR059112">
    <property type="entry name" value="CysZ/EI24"/>
</dbReference>
<dbReference type="GO" id="GO:0016020">
    <property type="term" value="C:membrane"/>
    <property type="evidence" value="ECO:0007669"/>
    <property type="project" value="UniProtKB-SubCell"/>
</dbReference>
<name>A0A6J0PE27_ELAGV</name>
<dbReference type="AlphaFoldDB" id="A0A6J0PE27"/>
<dbReference type="GeneID" id="109504739"/>
<protein>
    <submittedName>
        <fullName evidence="8">Protein EI24 homolog isoform X3</fullName>
    </submittedName>
</protein>
<keyword evidence="7" id="KW-1185">Reference proteome</keyword>